<comment type="similarity">
    <text evidence="1">Belongs to the universal stress protein A family.</text>
</comment>
<dbReference type="SUPFAM" id="SSF52402">
    <property type="entry name" value="Adenine nucleotide alpha hydrolases-like"/>
    <property type="match status" value="2"/>
</dbReference>
<dbReference type="PRINTS" id="PR01438">
    <property type="entry name" value="UNVRSLSTRESS"/>
</dbReference>
<evidence type="ECO:0000256" key="1">
    <source>
        <dbReference type="ARBA" id="ARBA00008791"/>
    </source>
</evidence>
<organism evidence="3 4">
    <name type="scientific">Noviherbaspirillum sedimenti</name>
    <dbReference type="NCBI Taxonomy" id="2320865"/>
    <lineage>
        <taxon>Bacteria</taxon>
        <taxon>Pseudomonadati</taxon>
        <taxon>Pseudomonadota</taxon>
        <taxon>Betaproteobacteria</taxon>
        <taxon>Burkholderiales</taxon>
        <taxon>Oxalobacteraceae</taxon>
        <taxon>Noviherbaspirillum</taxon>
    </lineage>
</organism>
<dbReference type="InterPro" id="IPR014729">
    <property type="entry name" value="Rossmann-like_a/b/a_fold"/>
</dbReference>
<protein>
    <submittedName>
        <fullName evidence="3">Universal stress protein</fullName>
    </submittedName>
</protein>
<evidence type="ECO:0000259" key="2">
    <source>
        <dbReference type="Pfam" id="PF00582"/>
    </source>
</evidence>
<feature type="domain" description="UspA" evidence="2">
    <location>
        <begin position="24"/>
        <end position="165"/>
    </location>
</feature>
<dbReference type="Gene3D" id="3.40.50.620">
    <property type="entry name" value="HUPs"/>
    <property type="match status" value="2"/>
</dbReference>
<proteinExistence type="inferred from homology"/>
<comment type="caution">
    <text evidence="3">The sequence shown here is derived from an EMBL/GenBank/DDBJ whole genome shotgun (WGS) entry which is preliminary data.</text>
</comment>
<dbReference type="CDD" id="cd00293">
    <property type="entry name" value="USP-like"/>
    <property type="match status" value="2"/>
</dbReference>
<dbReference type="Proteomes" id="UP000266327">
    <property type="component" value="Unassembled WGS sequence"/>
</dbReference>
<dbReference type="InterPro" id="IPR006016">
    <property type="entry name" value="UspA"/>
</dbReference>
<accession>A0A3A3G3M0</accession>
<reference evidence="4" key="1">
    <citation type="submission" date="2018-09" db="EMBL/GenBank/DDBJ databases">
        <authorList>
            <person name="Zhu H."/>
        </authorList>
    </citation>
    <scope>NUCLEOTIDE SEQUENCE [LARGE SCALE GENOMIC DNA]</scope>
    <source>
        <strain evidence="4">K1S02-23</strain>
    </source>
</reference>
<dbReference type="Pfam" id="PF00582">
    <property type="entry name" value="Usp"/>
    <property type="match status" value="2"/>
</dbReference>
<feature type="domain" description="UspA" evidence="2">
    <location>
        <begin position="172"/>
        <end position="313"/>
    </location>
</feature>
<sequence length="328" mass="37080">MCWWCHRRERELKHSSGECMFDIQRILATTDFSADSVNAESRGALLCQDMRLDALELLTVQRTRLGAILAHALRNDNSDPEAMLVAQALQKLRNAEQRIRSAFDVRCRYAVRIGDPVAEVLAASQSKAADMIVMAKPTGSFLGNLKETAADRLMRMSKLPVLLVRNDPLGSYREVLVPVDFSNESRHAARLALRIAPKANIIFLHAYRVWAEGKMREAGVYDKIIHAYRMKYREQARQELNQFIKDLGPVSQEITRVVQFGWAVPVITSYAKRVSPDLIVLGKHSGSRVEEFLIGSVTRRTIDQTTSDVLITPGHDPDHDVWYERPAA</sequence>
<dbReference type="AlphaFoldDB" id="A0A3A3G3M0"/>
<evidence type="ECO:0000313" key="4">
    <source>
        <dbReference type="Proteomes" id="UP000266327"/>
    </source>
</evidence>
<keyword evidence="4" id="KW-1185">Reference proteome</keyword>
<dbReference type="EMBL" id="QYUQ01000002">
    <property type="protein sequence ID" value="RJG02444.1"/>
    <property type="molecule type" value="Genomic_DNA"/>
</dbReference>
<dbReference type="PANTHER" id="PTHR46268:SF6">
    <property type="entry name" value="UNIVERSAL STRESS PROTEIN UP12"/>
    <property type="match status" value="1"/>
</dbReference>
<dbReference type="InterPro" id="IPR006015">
    <property type="entry name" value="Universal_stress_UspA"/>
</dbReference>
<evidence type="ECO:0000313" key="3">
    <source>
        <dbReference type="EMBL" id="RJG02444.1"/>
    </source>
</evidence>
<name>A0A3A3G3M0_9BURK</name>
<dbReference type="PANTHER" id="PTHR46268">
    <property type="entry name" value="STRESS RESPONSE PROTEIN NHAX"/>
    <property type="match status" value="1"/>
</dbReference>
<gene>
    <name evidence="3" type="ORF">D3878_13365</name>
</gene>